<dbReference type="GO" id="GO:0005737">
    <property type="term" value="C:cytoplasm"/>
    <property type="evidence" value="ECO:0007669"/>
    <property type="project" value="UniProtKB-SubCell"/>
</dbReference>
<dbReference type="GO" id="GO:0004719">
    <property type="term" value="F:protein-L-isoaspartate (D-aspartate) O-methyltransferase activity"/>
    <property type="evidence" value="ECO:0007669"/>
    <property type="project" value="UniProtKB-EC"/>
</dbReference>
<evidence type="ECO:0000256" key="1">
    <source>
        <dbReference type="ARBA" id="ARBA00004496"/>
    </source>
</evidence>
<dbReference type="STRING" id="1048205.AB852_01565"/>
<sequence length="379" mass="41042">MRALAADLVRDGSIRSPEWESVFASVPRHHFVPRWYEAATDPRGITVWNERDDTDREAWLRTVYSDATLVTGLEPGTAERVGDRAWTGVATSSSTQPGLMAGMLEDLRVGDGHRVLEIGTGTGYNAALLSARLGDCLVHSLDIAPELVETAGRRLAALGFRPALAHGDGRAGFPGGGRFDRIIATCSVPRLPDAWIGQLLPGGSILADLDLGIAGGLMRFTPEEDGTVLGRFTVTTGQFMPARADALSYGSAPRVPYAPDSGKRPSRVTADAIRGAYPFRLLLAFALPRAELVHHTDDDGTWSVQLQTSDGAWARVPLGGESYVTEGGDGALWREAEATWSWWNEQGRPDLDRFAVVRKPDGRMHARCLSTQARWDLGT</sequence>
<evidence type="ECO:0000256" key="7">
    <source>
        <dbReference type="ARBA" id="ARBA00022679"/>
    </source>
</evidence>
<evidence type="ECO:0000313" key="13">
    <source>
        <dbReference type="Proteomes" id="UP000186455"/>
    </source>
</evidence>
<organism evidence="12 13">
    <name type="scientific">Streptomyces uncialis</name>
    <dbReference type="NCBI Taxonomy" id="1048205"/>
    <lineage>
        <taxon>Bacteria</taxon>
        <taxon>Bacillati</taxon>
        <taxon>Actinomycetota</taxon>
        <taxon>Actinomycetes</taxon>
        <taxon>Kitasatosporales</taxon>
        <taxon>Streptomycetaceae</taxon>
        <taxon>Streptomyces</taxon>
    </lineage>
</organism>
<comment type="subcellular location">
    <subcellularLocation>
        <location evidence="1">Cytoplasm</location>
    </subcellularLocation>
</comment>
<evidence type="ECO:0000256" key="3">
    <source>
        <dbReference type="ARBA" id="ARBA00011890"/>
    </source>
</evidence>
<dbReference type="EC" id="2.1.1.77" evidence="3"/>
<keyword evidence="13" id="KW-1185">Reference proteome</keyword>
<dbReference type="CDD" id="cd02440">
    <property type="entry name" value="AdoMet_MTases"/>
    <property type="match status" value="1"/>
</dbReference>
<keyword evidence="7 12" id="KW-0808">Transferase</keyword>
<dbReference type="PANTHER" id="PTHR11579:SF0">
    <property type="entry name" value="PROTEIN-L-ISOASPARTATE(D-ASPARTATE) O-METHYLTRANSFERASE"/>
    <property type="match status" value="1"/>
</dbReference>
<proteinExistence type="inferred from homology"/>
<evidence type="ECO:0000256" key="5">
    <source>
        <dbReference type="ARBA" id="ARBA00022490"/>
    </source>
</evidence>
<comment type="similarity">
    <text evidence="2">Belongs to the methyltransferase superfamily. L-isoaspartyl/D-aspartyl protein methyltransferase family.</text>
</comment>
<dbReference type="Pfam" id="PF01135">
    <property type="entry name" value="PCMT"/>
    <property type="match status" value="1"/>
</dbReference>
<protein>
    <recommendedName>
        <fullName evidence="4">Protein-L-isoaspartate O-methyltransferase</fullName>
        <ecNumber evidence="3">2.1.1.77</ecNumber>
    </recommendedName>
    <alternativeName>
        <fullName evidence="11">L-isoaspartyl protein carboxyl methyltransferase</fullName>
    </alternativeName>
    <alternativeName>
        <fullName evidence="9">Protein L-isoaspartyl methyltransferase</fullName>
    </alternativeName>
    <alternativeName>
        <fullName evidence="10">Protein-beta-aspartate methyltransferase</fullName>
    </alternativeName>
</protein>
<dbReference type="InterPro" id="IPR029063">
    <property type="entry name" value="SAM-dependent_MTases_sf"/>
</dbReference>
<dbReference type="Gene3D" id="3.40.50.150">
    <property type="entry name" value="Vaccinia Virus protein VP39"/>
    <property type="match status" value="1"/>
</dbReference>
<dbReference type="PANTHER" id="PTHR11579">
    <property type="entry name" value="PROTEIN-L-ISOASPARTATE O-METHYLTRANSFERASE"/>
    <property type="match status" value="1"/>
</dbReference>
<dbReference type="InterPro" id="IPR000682">
    <property type="entry name" value="PCMT"/>
</dbReference>
<dbReference type="AlphaFoldDB" id="A0A1Q4VFM4"/>
<reference evidence="12 13" key="1">
    <citation type="submission" date="2015-06" db="EMBL/GenBank/DDBJ databases">
        <title>Cloning and characterization of the uncialamcin biosynthetic gene cluster.</title>
        <authorList>
            <person name="Yan X."/>
            <person name="Huang T."/>
            <person name="Ge H."/>
            <person name="Shen B."/>
        </authorList>
    </citation>
    <scope>NUCLEOTIDE SEQUENCE [LARGE SCALE GENOMIC DNA]</scope>
    <source>
        <strain evidence="12 13">DCA2648</strain>
    </source>
</reference>
<dbReference type="EMBL" id="LFBV01000001">
    <property type="protein sequence ID" value="OKH96621.1"/>
    <property type="molecule type" value="Genomic_DNA"/>
</dbReference>
<accession>A0A1Q4VFM4</accession>
<evidence type="ECO:0000256" key="9">
    <source>
        <dbReference type="ARBA" id="ARBA00030757"/>
    </source>
</evidence>
<dbReference type="SUPFAM" id="SSF53335">
    <property type="entry name" value="S-adenosyl-L-methionine-dependent methyltransferases"/>
    <property type="match status" value="1"/>
</dbReference>
<evidence type="ECO:0000256" key="6">
    <source>
        <dbReference type="ARBA" id="ARBA00022603"/>
    </source>
</evidence>
<keyword evidence="5" id="KW-0963">Cytoplasm</keyword>
<dbReference type="Proteomes" id="UP000186455">
    <property type="component" value="Unassembled WGS sequence"/>
</dbReference>
<evidence type="ECO:0000256" key="2">
    <source>
        <dbReference type="ARBA" id="ARBA00005369"/>
    </source>
</evidence>
<evidence type="ECO:0000256" key="11">
    <source>
        <dbReference type="ARBA" id="ARBA00031350"/>
    </source>
</evidence>
<evidence type="ECO:0000313" key="12">
    <source>
        <dbReference type="EMBL" id="OKH96621.1"/>
    </source>
</evidence>
<dbReference type="GO" id="GO:0032259">
    <property type="term" value="P:methylation"/>
    <property type="evidence" value="ECO:0007669"/>
    <property type="project" value="UniProtKB-KW"/>
</dbReference>
<keyword evidence="6 12" id="KW-0489">Methyltransferase</keyword>
<gene>
    <name evidence="12" type="ORF">AB852_01565</name>
</gene>
<keyword evidence="8" id="KW-0949">S-adenosyl-L-methionine</keyword>
<comment type="caution">
    <text evidence="12">The sequence shown here is derived from an EMBL/GenBank/DDBJ whole genome shotgun (WGS) entry which is preliminary data.</text>
</comment>
<evidence type="ECO:0000256" key="8">
    <source>
        <dbReference type="ARBA" id="ARBA00022691"/>
    </source>
</evidence>
<evidence type="ECO:0000256" key="4">
    <source>
        <dbReference type="ARBA" id="ARBA00013346"/>
    </source>
</evidence>
<evidence type="ECO:0000256" key="10">
    <source>
        <dbReference type="ARBA" id="ARBA00031323"/>
    </source>
</evidence>
<name>A0A1Q4VFM4_9ACTN</name>